<dbReference type="RefSeq" id="WP_148396612.1">
    <property type="nucleotide sequence ID" value="NZ_JAJAGH010000003.1"/>
</dbReference>
<dbReference type="InterPro" id="IPR005467">
    <property type="entry name" value="His_kinase_dom"/>
</dbReference>
<evidence type="ECO:0000259" key="12">
    <source>
        <dbReference type="PROSITE" id="PS50113"/>
    </source>
</evidence>
<dbReference type="PROSITE" id="PS50109">
    <property type="entry name" value="HIS_KIN"/>
    <property type="match status" value="1"/>
</dbReference>
<dbReference type="InterPro" id="IPR003594">
    <property type="entry name" value="HATPase_dom"/>
</dbReference>
<feature type="transmembrane region" description="Helical" evidence="9">
    <location>
        <begin position="116"/>
        <end position="135"/>
    </location>
</feature>
<comment type="subcellular location">
    <subcellularLocation>
        <location evidence="2">Membrane</location>
    </subcellularLocation>
</comment>
<dbReference type="Pfam" id="PF00512">
    <property type="entry name" value="HisKA"/>
    <property type="match status" value="1"/>
</dbReference>
<evidence type="ECO:0000259" key="10">
    <source>
        <dbReference type="PROSITE" id="PS50109"/>
    </source>
</evidence>
<dbReference type="SUPFAM" id="SSF55874">
    <property type="entry name" value="ATPase domain of HSP90 chaperone/DNA topoisomerase II/histidine kinase"/>
    <property type="match status" value="1"/>
</dbReference>
<evidence type="ECO:0000256" key="2">
    <source>
        <dbReference type="ARBA" id="ARBA00004370"/>
    </source>
</evidence>
<evidence type="ECO:0000256" key="5">
    <source>
        <dbReference type="ARBA" id="ARBA00022679"/>
    </source>
</evidence>
<evidence type="ECO:0000256" key="4">
    <source>
        <dbReference type="ARBA" id="ARBA00022553"/>
    </source>
</evidence>
<feature type="domain" description="PAS" evidence="11">
    <location>
        <begin position="205"/>
        <end position="279"/>
    </location>
</feature>
<evidence type="ECO:0000256" key="9">
    <source>
        <dbReference type="SAM" id="Phobius"/>
    </source>
</evidence>
<dbReference type="Gene3D" id="1.10.287.130">
    <property type="match status" value="1"/>
</dbReference>
<dbReference type="InterPro" id="IPR000014">
    <property type="entry name" value="PAS"/>
</dbReference>
<dbReference type="Gene3D" id="3.30.565.10">
    <property type="entry name" value="Histidine kinase-like ATPase, C-terminal domain"/>
    <property type="match status" value="1"/>
</dbReference>
<evidence type="ECO:0000313" key="13">
    <source>
        <dbReference type="EMBL" id="MCU7380745.1"/>
    </source>
</evidence>
<dbReference type="Proteomes" id="UP001065549">
    <property type="component" value="Unassembled WGS sequence"/>
</dbReference>
<keyword evidence="9" id="KW-1133">Transmembrane helix</keyword>
<feature type="domain" description="Histidine kinase" evidence="10">
    <location>
        <begin position="343"/>
        <end position="567"/>
    </location>
</feature>
<feature type="transmembrane region" description="Helical" evidence="9">
    <location>
        <begin position="6"/>
        <end position="24"/>
    </location>
</feature>
<dbReference type="InterPro" id="IPR013655">
    <property type="entry name" value="PAS_fold_3"/>
</dbReference>
<organism evidence="13 14">
    <name type="scientific">Hominibacterium faecale</name>
    <dbReference type="NCBI Taxonomy" id="2839743"/>
    <lineage>
        <taxon>Bacteria</taxon>
        <taxon>Bacillati</taxon>
        <taxon>Bacillota</taxon>
        <taxon>Clostridia</taxon>
        <taxon>Peptostreptococcales</taxon>
        <taxon>Anaerovoracaceae</taxon>
        <taxon>Hominibacterium</taxon>
    </lineage>
</organism>
<dbReference type="InterPro" id="IPR036097">
    <property type="entry name" value="HisK_dim/P_sf"/>
</dbReference>
<dbReference type="SUPFAM" id="SSF47384">
    <property type="entry name" value="Homodimeric domain of signal transducing histidine kinase"/>
    <property type="match status" value="1"/>
</dbReference>
<keyword evidence="14" id="KW-1185">Reference proteome</keyword>
<keyword evidence="8 9" id="KW-0472">Membrane</keyword>
<keyword evidence="5" id="KW-0808">Transferase</keyword>
<gene>
    <name evidence="13" type="ORF">OBO34_20740</name>
</gene>
<dbReference type="PRINTS" id="PR00344">
    <property type="entry name" value="BCTRLSENSOR"/>
</dbReference>
<dbReference type="Gene3D" id="3.30.450.20">
    <property type="entry name" value="PAS domain"/>
    <property type="match status" value="1"/>
</dbReference>
<keyword evidence="7" id="KW-0902">Two-component regulatory system</keyword>
<feature type="transmembrane region" description="Helical" evidence="9">
    <location>
        <begin position="69"/>
        <end position="87"/>
    </location>
</feature>
<dbReference type="Pfam" id="PF08447">
    <property type="entry name" value="PAS_3"/>
    <property type="match status" value="1"/>
</dbReference>
<dbReference type="GO" id="GO:0004721">
    <property type="term" value="F:phosphoprotein phosphatase activity"/>
    <property type="evidence" value="ECO:0007669"/>
    <property type="project" value="TreeGrafter"/>
</dbReference>
<sequence>MYFSILLAFALVTLAISFTYFYMFSRRQERFMKFWGFSWVAYSFSLLFLIIFINTGSDFLLEIRKVVDMFNILLLLFGVFAFMHVAIPTYWYRFSLYMILLAGICMIYRLDLLSYYLPISLFQIATAMVICYNVARYWSVASVEKYVATVVFFMWGVAKALLSIMELYYTPIFNLYMTEIMLSNILNFCILTIYVQYTRQEAGLTEHLYQTVVENASDAIFYYRLTPYHAFAYVTPSVEAITGYSPKMFYEAPRLYVHLVKEKYLDGIEDIFNGKIQHDEGQVVEIIKKNGESFWGEIKATVITGTSKKPAAVEGILRDITVMKSAQLEQIQAKHSRDLLLSYISHELRTPVTSIAGYLTALEDGVIHEEGEVKEAMEIITSKTLILKKLIDDLDQLSKLETHQFSFEFMTCTVKELVDHLLSEYFLQLRTSGLSASIKYSRRELDGHWLVADEARISQVFSNLLSNAIKYSDQDSTLSIVFKIDETEDVFVTSVTNTGRGISRKDLPYVFDRFYRAAPAAPEEKSPGRGLGLTISKEIIKSHGGMIFAESIEGKSTTFTFTIPLYKEDSNGTGKNISS</sequence>
<evidence type="ECO:0000256" key="3">
    <source>
        <dbReference type="ARBA" id="ARBA00012438"/>
    </source>
</evidence>
<reference evidence="13" key="1">
    <citation type="submission" date="2022-09" db="EMBL/GenBank/DDBJ databases">
        <title>Culturomic study of gut microbiota in children with autism spectrum disorder.</title>
        <authorList>
            <person name="Efimov B.A."/>
            <person name="Chaplin A.V."/>
            <person name="Sokolova S.R."/>
            <person name="Pikina A.P."/>
            <person name="Korzhanova M."/>
            <person name="Belova V."/>
            <person name="Korostin D."/>
        </authorList>
    </citation>
    <scope>NUCLEOTIDE SEQUENCE</scope>
    <source>
        <strain evidence="13">ASD5510</strain>
    </source>
</reference>
<evidence type="ECO:0000256" key="8">
    <source>
        <dbReference type="ARBA" id="ARBA00023136"/>
    </source>
</evidence>
<dbReference type="SMART" id="SM00387">
    <property type="entry name" value="HATPase_c"/>
    <property type="match status" value="1"/>
</dbReference>
<dbReference type="InterPro" id="IPR003661">
    <property type="entry name" value="HisK_dim/P_dom"/>
</dbReference>
<accession>A0A9J6QZ08</accession>
<keyword evidence="4" id="KW-0597">Phosphoprotein</keyword>
<dbReference type="GO" id="GO:0016036">
    <property type="term" value="P:cellular response to phosphate starvation"/>
    <property type="evidence" value="ECO:0007669"/>
    <property type="project" value="TreeGrafter"/>
</dbReference>
<dbReference type="PANTHER" id="PTHR45453">
    <property type="entry name" value="PHOSPHATE REGULON SENSOR PROTEIN PHOR"/>
    <property type="match status" value="1"/>
</dbReference>
<dbReference type="PANTHER" id="PTHR45453:SF1">
    <property type="entry name" value="PHOSPHATE REGULON SENSOR PROTEIN PHOR"/>
    <property type="match status" value="1"/>
</dbReference>
<dbReference type="PROSITE" id="PS50113">
    <property type="entry name" value="PAC"/>
    <property type="match status" value="1"/>
</dbReference>
<keyword evidence="9" id="KW-0812">Transmembrane</keyword>
<dbReference type="Pfam" id="PF02518">
    <property type="entry name" value="HATPase_c"/>
    <property type="match status" value="1"/>
</dbReference>
<evidence type="ECO:0000256" key="1">
    <source>
        <dbReference type="ARBA" id="ARBA00000085"/>
    </source>
</evidence>
<comment type="catalytic activity">
    <reaction evidence="1">
        <text>ATP + protein L-histidine = ADP + protein N-phospho-L-histidine.</text>
        <dbReference type="EC" id="2.7.13.3"/>
    </reaction>
</comment>
<keyword evidence="6" id="KW-0418">Kinase</keyword>
<dbReference type="InterPro" id="IPR035965">
    <property type="entry name" value="PAS-like_dom_sf"/>
</dbReference>
<keyword evidence="13" id="KW-0067">ATP-binding</keyword>
<dbReference type="EC" id="2.7.13.3" evidence="3"/>
<evidence type="ECO:0000259" key="11">
    <source>
        <dbReference type="PROSITE" id="PS50112"/>
    </source>
</evidence>
<evidence type="ECO:0000256" key="6">
    <source>
        <dbReference type="ARBA" id="ARBA00022777"/>
    </source>
</evidence>
<dbReference type="GO" id="GO:0005886">
    <property type="term" value="C:plasma membrane"/>
    <property type="evidence" value="ECO:0007669"/>
    <property type="project" value="TreeGrafter"/>
</dbReference>
<dbReference type="FunFam" id="3.30.565.10:FF:000006">
    <property type="entry name" value="Sensor histidine kinase WalK"/>
    <property type="match status" value="1"/>
</dbReference>
<feature type="transmembrane region" description="Helical" evidence="9">
    <location>
        <begin position="147"/>
        <end position="169"/>
    </location>
</feature>
<dbReference type="InterPro" id="IPR050351">
    <property type="entry name" value="BphY/WalK/GraS-like"/>
</dbReference>
<dbReference type="GO" id="GO:0000155">
    <property type="term" value="F:phosphorelay sensor kinase activity"/>
    <property type="evidence" value="ECO:0007669"/>
    <property type="project" value="InterPro"/>
</dbReference>
<dbReference type="CDD" id="cd00082">
    <property type="entry name" value="HisKA"/>
    <property type="match status" value="1"/>
</dbReference>
<evidence type="ECO:0000256" key="7">
    <source>
        <dbReference type="ARBA" id="ARBA00023012"/>
    </source>
</evidence>
<name>A0A9J6QZ08_9FIRM</name>
<proteinExistence type="predicted"/>
<comment type="caution">
    <text evidence="13">The sequence shown here is derived from an EMBL/GenBank/DDBJ whole genome shotgun (WGS) entry which is preliminary data.</text>
</comment>
<dbReference type="EMBL" id="JAOSHN010000013">
    <property type="protein sequence ID" value="MCU7380745.1"/>
    <property type="molecule type" value="Genomic_DNA"/>
</dbReference>
<dbReference type="InterPro" id="IPR000700">
    <property type="entry name" value="PAS-assoc_C"/>
</dbReference>
<dbReference type="CDD" id="cd00075">
    <property type="entry name" value="HATPase"/>
    <property type="match status" value="1"/>
</dbReference>
<protein>
    <recommendedName>
        <fullName evidence="3">histidine kinase</fullName>
        <ecNumber evidence="3">2.7.13.3</ecNumber>
    </recommendedName>
</protein>
<dbReference type="PROSITE" id="PS50112">
    <property type="entry name" value="PAS"/>
    <property type="match status" value="1"/>
</dbReference>
<dbReference type="InterPro" id="IPR036890">
    <property type="entry name" value="HATPase_C_sf"/>
</dbReference>
<feature type="domain" description="PAC" evidence="12">
    <location>
        <begin position="277"/>
        <end position="332"/>
    </location>
</feature>
<evidence type="ECO:0000313" key="14">
    <source>
        <dbReference type="Proteomes" id="UP001065549"/>
    </source>
</evidence>
<keyword evidence="13" id="KW-0547">Nucleotide-binding</keyword>
<dbReference type="AlphaFoldDB" id="A0A9J6QZ08"/>
<dbReference type="NCBIfam" id="TIGR00229">
    <property type="entry name" value="sensory_box"/>
    <property type="match status" value="1"/>
</dbReference>
<dbReference type="InterPro" id="IPR004358">
    <property type="entry name" value="Sig_transdc_His_kin-like_C"/>
</dbReference>
<dbReference type="SUPFAM" id="SSF55785">
    <property type="entry name" value="PYP-like sensor domain (PAS domain)"/>
    <property type="match status" value="1"/>
</dbReference>
<feature type="transmembrane region" description="Helical" evidence="9">
    <location>
        <begin position="36"/>
        <end position="57"/>
    </location>
</feature>
<dbReference type="GO" id="GO:0005524">
    <property type="term" value="F:ATP binding"/>
    <property type="evidence" value="ECO:0007669"/>
    <property type="project" value="UniProtKB-KW"/>
</dbReference>
<dbReference type="SMART" id="SM00388">
    <property type="entry name" value="HisKA"/>
    <property type="match status" value="1"/>
</dbReference>